<name>A0ABN2PAY5_9MICC</name>
<evidence type="ECO:0008006" key="4">
    <source>
        <dbReference type="Google" id="ProtNLM"/>
    </source>
</evidence>
<accession>A0ABN2PAY5</accession>
<comment type="caution">
    <text evidence="2">The sequence shown here is derived from an EMBL/GenBank/DDBJ whole genome shotgun (WGS) entry which is preliminary data.</text>
</comment>
<feature type="region of interest" description="Disordered" evidence="1">
    <location>
        <begin position="42"/>
        <end position="63"/>
    </location>
</feature>
<dbReference type="RefSeq" id="WP_152229072.1">
    <property type="nucleotide sequence ID" value="NZ_BAAALV010000003.1"/>
</dbReference>
<dbReference type="EMBL" id="BAAALV010000003">
    <property type="protein sequence ID" value="GAA1916757.1"/>
    <property type="molecule type" value="Genomic_DNA"/>
</dbReference>
<keyword evidence="3" id="KW-1185">Reference proteome</keyword>
<gene>
    <name evidence="2" type="ORF">GCM10009688_22300</name>
</gene>
<evidence type="ECO:0000313" key="2">
    <source>
        <dbReference type="EMBL" id="GAA1916757.1"/>
    </source>
</evidence>
<sequence>MSSLPRAAAPALVPIREAIRSGAAAQAQTILDTAERQAAEIRERGRAEAEQIRSRAEADGREAARAEAVLRSARARRAAGGTVLAREEELRAELRRRVLAEAATLRTDPRYPALLDALREQARELLGPQAQTREAPDGGITASLGSRSVDLSLPALGNAALERYAGEVRDLWQE</sequence>
<reference evidence="2 3" key="1">
    <citation type="journal article" date="2019" name="Int. J. Syst. Evol. Microbiol.">
        <title>The Global Catalogue of Microorganisms (GCM) 10K type strain sequencing project: providing services to taxonomists for standard genome sequencing and annotation.</title>
        <authorList>
            <consortium name="The Broad Institute Genomics Platform"/>
            <consortium name="The Broad Institute Genome Sequencing Center for Infectious Disease"/>
            <person name="Wu L."/>
            <person name="Ma J."/>
        </authorList>
    </citation>
    <scope>NUCLEOTIDE SEQUENCE [LARGE SCALE GENOMIC DNA]</scope>
    <source>
        <strain evidence="2 3">JCM 13316</strain>
    </source>
</reference>
<protein>
    <recommendedName>
        <fullName evidence="4">V-type ATP synthase subunit E</fullName>
    </recommendedName>
</protein>
<dbReference type="Proteomes" id="UP001500784">
    <property type="component" value="Unassembled WGS sequence"/>
</dbReference>
<evidence type="ECO:0000313" key="3">
    <source>
        <dbReference type="Proteomes" id="UP001500784"/>
    </source>
</evidence>
<proteinExistence type="predicted"/>
<organism evidence="2 3">
    <name type="scientific">Arthrobacter gandavensis</name>
    <dbReference type="NCBI Taxonomy" id="169960"/>
    <lineage>
        <taxon>Bacteria</taxon>
        <taxon>Bacillati</taxon>
        <taxon>Actinomycetota</taxon>
        <taxon>Actinomycetes</taxon>
        <taxon>Micrococcales</taxon>
        <taxon>Micrococcaceae</taxon>
        <taxon>Arthrobacter</taxon>
    </lineage>
</organism>
<evidence type="ECO:0000256" key="1">
    <source>
        <dbReference type="SAM" id="MobiDB-lite"/>
    </source>
</evidence>